<keyword evidence="2" id="KW-1185">Reference proteome</keyword>
<dbReference type="RefSeq" id="WP_115307604.1">
    <property type="nucleotide sequence ID" value="NZ_CP091516.1"/>
</dbReference>
<evidence type="ECO:0000313" key="1">
    <source>
        <dbReference type="EMBL" id="STR00318.1"/>
    </source>
</evidence>
<organism evidence="1 2">
    <name type="scientific">Kingella potus</name>
    <dbReference type="NCBI Taxonomy" id="265175"/>
    <lineage>
        <taxon>Bacteria</taxon>
        <taxon>Pseudomonadati</taxon>
        <taxon>Pseudomonadota</taxon>
        <taxon>Betaproteobacteria</taxon>
        <taxon>Neisseriales</taxon>
        <taxon>Neisseriaceae</taxon>
        <taxon>Kingella</taxon>
    </lineage>
</organism>
<protein>
    <submittedName>
        <fullName evidence="1">Uncharacterized protein</fullName>
    </submittedName>
</protein>
<dbReference type="Proteomes" id="UP000254293">
    <property type="component" value="Unassembled WGS sequence"/>
</dbReference>
<dbReference type="OrthoDB" id="9972652at2"/>
<dbReference type="EMBL" id="UGJJ01000001">
    <property type="protein sequence ID" value="STR00318.1"/>
    <property type="molecule type" value="Genomic_DNA"/>
</dbReference>
<sequence length="113" mass="13306">MEIYKIILYFIELRETNALNKKIIKSDLDIFLKQTKLKIILSLLLKENFLLSDDNDEIVLELSIERETLNGTIDITDSKGNYYLKETTINIHEEYIKYLAKIINHSIDKISKI</sequence>
<reference evidence="1 2" key="1">
    <citation type="submission" date="2018-06" db="EMBL/GenBank/DDBJ databases">
        <authorList>
            <consortium name="Pathogen Informatics"/>
            <person name="Doyle S."/>
        </authorList>
    </citation>
    <scope>NUCLEOTIDE SEQUENCE [LARGE SCALE GENOMIC DNA]</scope>
    <source>
        <strain evidence="1 2">NCTC13336</strain>
    </source>
</reference>
<evidence type="ECO:0000313" key="2">
    <source>
        <dbReference type="Proteomes" id="UP000254293"/>
    </source>
</evidence>
<name>A0A377R0H4_9NEIS</name>
<proteinExistence type="predicted"/>
<accession>A0A377R0H4</accession>
<dbReference type="AlphaFoldDB" id="A0A377R0H4"/>
<gene>
    <name evidence="1" type="ORF">NCTC13336_00520</name>
</gene>